<dbReference type="InterPro" id="IPR018108">
    <property type="entry name" value="MCP_transmembrane"/>
</dbReference>
<protein>
    <submittedName>
        <fullName evidence="11">Uncharacterized protein</fullName>
    </submittedName>
</protein>
<dbReference type="InterPro" id="IPR023395">
    <property type="entry name" value="MCP_dom_sf"/>
</dbReference>
<dbReference type="InterPro" id="IPR013657">
    <property type="entry name" value="SCL35B1-4/HUT1"/>
</dbReference>
<evidence type="ECO:0000256" key="1">
    <source>
        <dbReference type="ARBA" id="ARBA00004141"/>
    </source>
</evidence>
<dbReference type="PROSITE" id="PS50920">
    <property type="entry name" value="SOLCAR"/>
    <property type="match status" value="3"/>
</dbReference>
<organism evidence="11 12">
    <name type="scientific">Chlorella vulgaris</name>
    <name type="common">Green alga</name>
    <dbReference type="NCBI Taxonomy" id="3077"/>
    <lineage>
        <taxon>Eukaryota</taxon>
        <taxon>Viridiplantae</taxon>
        <taxon>Chlorophyta</taxon>
        <taxon>core chlorophytes</taxon>
        <taxon>Trebouxiophyceae</taxon>
        <taxon>Chlorellales</taxon>
        <taxon>Chlorellaceae</taxon>
        <taxon>Chlorella clade</taxon>
        <taxon>Chlorella</taxon>
    </lineage>
</organism>
<dbReference type="PANTHER" id="PTHR10778:SF13">
    <property type="entry name" value="ADENOSINE 3'-PHOSPHO 5'-PHOSPHOSULFATE TRANSPORTER 1"/>
    <property type="match status" value="1"/>
</dbReference>
<dbReference type="GO" id="GO:0046964">
    <property type="term" value="F:3'-phosphoadenosine 5'-phosphosulfate transmembrane transporter activity"/>
    <property type="evidence" value="ECO:0007669"/>
    <property type="project" value="TreeGrafter"/>
</dbReference>
<dbReference type="OrthoDB" id="1601at2759"/>
<dbReference type="EMBL" id="SIDB01000001">
    <property type="protein sequence ID" value="KAI3437665.1"/>
    <property type="molecule type" value="Genomic_DNA"/>
</dbReference>
<feature type="repeat" description="Solcar" evidence="8">
    <location>
        <begin position="525"/>
        <end position="634"/>
    </location>
</feature>
<evidence type="ECO:0000256" key="3">
    <source>
        <dbReference type="ARBA" id="ARBA00022448"/>
    </source>
</evidence>
<keyword evidence="6 10" id="KW-1133">Transmembrane helix</keyword>
<comment type="similarity">
    <text evidence="2">Belongs to the nucleotide-sugar transporter family. UDP-galactose:UMP antiporter (TC 2.A.7.11) subfamily.</text>
</comment>
<feature type="transmembrane region" description="Helical" evidence="10">
    <location>
        <begin position="55"/>
        <end position="78"/>
    </location>
</feature>
<keyword evidence="12" id="KW-1185">Reference proteome</keyword>
<feature type="repeat" description="Solcar" evidence="8">
    <location>
        <begin position="649"/>
        <end position="735"/>
    </location>
</feature>
<comment type="caution">
    <text evidence="11">The sequence shown here is derived from an EMBL/GenBank/DDBJ whole genome shotgun (WGS) entry which is preliminary data.</text>
</comment>
<keyword evidence="4 8" id="KW-0812">Transmembrane</keyword>
<feature type="transmembrane region" description="Helical" evidence="10">
    <location>
        <begin position="210"/>
        <end position="232"/>
    </location>
</feature>
<feature type="region of interest" description="Disordered" evidence="9">
    <location>
        <begin position="369"/>
        <end position="400"/>
    </location>
</feature>
<dbReference type="AlphaFoldDB" id="A0A9D4Z1B9"/>
<dbReference type="Pfam" id="PF08449">
    <property type="entry name" value="UAA"/>
    <property type="match status" value="1"/>
</dbReference>
<reference evidence="11" key="1">
    <citation type="journal article" date="2019" name="Plant J.">
        <title>Chlorella vulgaris genome assembly and annotation reveals the molecular basis for metabolic acclimation to high light conditions.</title>
        <authorList>
            <person name="Cecchin M."/>
            <person name="Marcolungo L."/>
            <person name="Rossato M."/>
            <person name="Girolomoni L."/>
            <person name="Cosentino E."/>
            <person name="Cuine S."/>
            <person name="Li-Beisson Y."/>
            <person name="Delledonne M."/>
            <person name="Ballottari M."/>
        </authorList>
    </citation>
    <scope>NUCLEOTIDE SEQUENCE</scope>
    <source>
        <strain evidence="11">211/11P</strain>
    </source>
</reference>
<accession>A0A9D4Z1B9</accession>
<evidence type="ECO:0000256" key="10">
    <source>
        <dbReference type="SAM" id="Phobius"/>
    </source>
</evidence>
<dbReference type="PANTHER" id="PTHR10778">
    <property type="entry name" value="SOLUTE CARRIER FAMILY 35 MEMBER B"/>
    <property type="match status" value="1"/>
</dbReference>
<evidence type="ECO:0000256" key="4">
    <source>
        <dbReference type="ARBA" id="ARBA00022692"/>
    </source>
</evidence>
<evidence type="ECO:0000256" key="7">
    <source>
        <dbReference type="ARBA" id="ARBA00023136"/>
    </source>
</evidence>
<evidence type="ECO:0000256" key="6">
    <source>
        <dbReference type="ARBA" id="ARBA00022989"/>
    </source>
</evidence>
<feature type="repeat" description="Solcar" evidence="8">
    <location>
        <begin position="745"/>
        <end position="842"/>
    </location>
</feature>
<dbReference type="GO" id="GO:0000139">
    <property type="term" value="C:Golgi membrane"/>
    <property type="evidence" value="ECO:0007669"/>
    <property type="project" value="TreeGrafter"/>
</dbReference>
<sequence>MGPLAIWDAFLARIKANERLHLTWCCGGVISCLVLYGYLQEFIMQGSFGGETFTFSLFLVLCNRLTTMSVAITMLLLYGQDMKPAVPPYNYAAVSVSNVVATFCQYEALKHVSFPMQTLGKCAKMIPVMIWGTIIMRKKYGPKDYLNALLITLGCSLFLMTGSVKSKHAGADSSLFGLSLMLGYLGFDGFTSTFQDKLFKGYQMTIYNQILYVTCFSASFSFLGLVSAGQLMPAISFVTRHPEALTSIMMLSGAATIGQLFISHTIKSFGALLFATVMTTRQFLSILLSCLLFAHPLTAGQWMGTVMVFGALYYKSLSRGPPKPKSVDETPNGEAAADSEKLPLVHAMVGPPEAAAALPEQPLLISKSARQRGPRMSGSSYLPHSKLLPGDDAGLSEGQDTEADLTRAIVADGERLVQGRPTAVMQAGSSSAVVASEPPPPPPPAATAAAAAAAAAKAAAEARAKAAAEAGGGSAAAPSLPGRAAAAAAAAAVAAAAAEEEYYDEYDDEEEDEEEAGGGYFGYHLEQAKLLLSGGVAGAFSKSCTAPLARLTILYQVNGMQSTAGGGGSSSTARGSAAAARGLPPMHLGVGEALRHIVRTEGLAALWKGNGVTIVHRLPYSAANFWVYEHVSEMWKQRLPTTHGVGAAGDVVRRLVSGGIAGMTACALAYPLDLVRTRLAAQTSHSYYTGISQALRTIVADEGARGLYRGLGPTLLQVAPSLAINYAAYETMRSAWLARTDRLTPTVPMSLACGSAAGLISSTATFPLDLVRRRLQMRGWGGASSSGGGGHAGQQATIRSMFSSVVQREGLRGLYSGILPEYYKVVPGVAIAFCTYEMMKTVLGVQINATQR</sequence>
<feature type="transmembrane region" description="Helical" evidence="10">
    <location>
        <begin position="20"/>
        <end position="39"/>
    </location>
</feature>
<dbReference type="PRINTS" id="PR00926">
    <property type="entry name" value="MITOCARRIER"/>
</dbReference>
<feature type="transmembrane region" description="Helical" evidence="10">
    <location>
        <begin position="269"/>
        <end position="294"/>
    </location>
</feature>
<proteinExistence type="inferred from homology"/>
<dbReference type="SUPFAM" id="SSF103506">
    <property type="entry name" value="Mitochondrial carrier"/>
    <property type="match status" value="1"/>
</dbReference>
<reference evidence="11" key="2">
    <citation type="submission" date="2020-11" db="EMBL/GenBank/DDBJ databases">
        <authorList>
            <person name="Cecchin M."/>
            <person name="Marcolungo L."/>
            <person name="Rossato M."/>
            <person name="Girolomoni L."/>
            <person name="Cosentino E."/>
            <person name="Cuine S."/>
            <person name="Li-Beisson Y."/>
            <person name="Delledonne M."/>
            <person name="Ballottari M."/>
        </authorList>
    </citation>
    <scope>NUCLEOTIDE SEQUENCE</scope>
    <source>
        <strain evidence="11">211/11P</strain>
        <tissue evidence="11">Whole cell</tissue>
    </source>
</reference>
<comment type="subcellular location">
    <subcellularLocation>
        <location evidence="1">Membrane</location>
        <topology evidence="1">Multi-pass membrane protein</topology>
    </subcellularLocation>
</comment>
<dbReference type="Proteomes" id="UP001055712">
    <property type="component" value="Unassembled WGS sequence"/>
</dbReference>
<name>A0A9D4Z1B9_CHLVU</name>
<evidence type="ECO:0000256" key="5">
    <source>
        <dbReference type="ARBA" id="ARBA00022737"/>
    </source>
</evidence>
<evidence type="ECO:0000256" key="8">
    <source>
        <dbReference type="PROSITE-ProRule" id="PRU00282"/>
    </source>
</evidence>
<dbReference type="Gene3D" id="1.50.40.10">
    <property type="entry name" value="Mitochondrial carrier domain"/>
    <property type="match status" value="1"/>
</dbReference>
<feature type="transmembrane region" description="Helical" evidence="10">
    <location>
        <begin position="170"/>
        <end position="190"/>
    </location>
</feature>
<evidence type="ECO:0000313" key="12">
    <source>
        <dbReference type="Proteomes" id="UP001055712"/>
    </source>
</evidence>
<evidence type="ECO:0000313" key="11">
    <source>
        <dbReference type="EMBL" id="KAI3437665.1"/>
    </source>
</evidence>
<evidence type="ECO:0000256" key="9">
    <source>
        <dbReference type="SAM" id="MobiDB-lite"/>
    </source>
</evidence>
<dbReference type="InterPro" id="IPR002067">
    <property type="entry name" value="MCP"/>
</dbReference>
<keyword evidence="3" id="KW-0813">Transport</keyword>
<feature type="transmembrane region" description="Helical" evidence="10">
    <location>
        <begin position="145"/>
        <end position="164"/>
    </location>
</feature>
<evidence type="ECO:0000256" key="2">
    <source>
        <dbReference type="ARBA" id="ARBA00008349"/>
    </source>
</evidence>
<keyword evidence="7 8" id="KW-0472">Membrane</keyword>
<keyword evidence="5" id="KW-0677">Repeat</keyword>
<dbReference type="Pfam" id="PF00153">
    <property type="entry name" value="Mito_carr"/>
    <property type="match status" value="3"/>
</dbReference>
<feature type="transmembrane region" description="Helical" evidence="10">
    <location>
        <begin position="244"/>
        <end position="262"/>
    </location>
</feature>
<dbReference type="GO" id="GO:0005789">
    <property type="term" value="C:endoplasmic reticulum membrane"/>
    <property type="evidence" value="ECO:0007669"/>
    <property type="project" value="TreeGrafter"/>
</dbReference>
<feature type="region of interest" description="Disordered" evidence="9">
    <location>
        <begin position="428"/>
        <end position="447"/>
    </location>
</feature>
<gene>
    <name evidence="11" type="ORF">D9Q98_000115</name>
</gene>